<feature type="transmembrane region" description="Helical" evidence="6">
    <location>
        <begin position="197"/>
        <end position="219"/>
    </location>
</feature>
<dbReference type="GeneID" id="105303582"/>
<dbReference type="Proteomes" id="UP000515202">
    <property type="component" value="Unplaced"/>
</dbReference>
<evidence type="ECO:0000256" key="2">
    <source>
        <dbReference type="ARBA" id="ARBA00022692"/>
    </source>
</evidence>
<proteinExistence type="predicted"/>
<feature type="transmembrane region" description="Helical" evidence="6">
    <location>
        <begin position="141"/>
        <end position="161"/>
    </location>
</feature>
<evidence type="ECO:0000256" key="4">
    <source>
        <dbReference type="ARBA" id="ARBA00023136"/>
    </source>
</evidence>
<evidence type="ECO:0000259" key="7">
    <source>
        <dbReference type="Pfam" id="PF03151"/>
    </source>
</evidence>
<evidence type="ECO:0000256" key="5">
    <source>
        <dbReference type="SAM" id="MobiDB-lite"/>
    </source>
</evidence>
<gene>
    <name evidence="9" type="primary">LOC105303582</name>
</gene>
<keyword evidence="4 6" id="KW-0472">Membrane</keyword>
<evidence type="ECO:0000256" key="1">
    <source>
        <dbReference type="ARBA" id="ARBA00004141"/>
    </source>
</evidence>
<comment type="subcellular location">
    <subcellularLocation>
        <location evidence="1">Membrane</location>
        <topology evidence="1">Multi-pass membrane protein</topology>
    </subcellularLocation>
</comment>
<keyword evidence="2 6" id="KW-0812">Transmembrane</keyword>
<dbReference type="OrthoDB" id="5547497at2759"/>
<organism evidence="8 9">
    <name type="scientific">Pteropus vampyrus</name>
    <name type="common">Large flying fox</name>
    <dbReference type="NCBI Taxonomy" id="132908"/>
    <lineage>
        <taxon>Eukaryota</taxon>
        <taxon>Metazoa</taxon>
        <taxon>Chordata</taxon>
        <taxon>Craniata</taxon>
        <taxon>Vertebrata</taxon>
        <taxon>Euteleostomi</taxon>
        <taxon>Mammalia</taxon>
        <taxon>Eutheria</taxon>
        <taxon>Laurasiatheria</taxon>
        <taxon>Chiroptera</taxon>
        <taxon>Yinpterochiroptera</taxon>
        <taxon>Pteropodoidea</taxon>
        <taxon>Pteropodidae</taxon>
        <taxon>Pteropodinae</taxon>
        <taxon>Pteropus</taxon>
    </lineage>
</organism>
<dbReference type="KEGG" id="pvp:105303582"/>
<dbReference type="PANTHER" id="PTHR11132">
    <property type="entry name" value="SOLUTE CARRIER FAMILY 35"/>
    <property type="match status" value="1"/>
</dbReference>
<feature type="domain" description="Sugar phosphate transporter" evidence="7">
    <location>
        <begin position="74"/>
        <end position="278"/>
    </location>
</feature>
<dbReference type="Pfam" id="PF03151">
    <property type="entry name" value="TPT"/>
    <property type="match status" value="1"/>
</dbReference>
<feature type="transmembrane region" description="Helical" evidence="6">
    <location>
        <begin position="74"/>
        <end position="91"/>
    </location>
</feature>
<feature type="transmembrane region" description="Helical" evidence="6">
    <location>
        <begin position="257"/>
        <end position="276"/>
    </location>
</feature>
<keyword evidence="3 6" id="KW-1133">Transmembrane helix</keyword>
<sequence length="527" mass="56230">MSAPAAPQAQAELGLRPQEAPRGRLALGWGSLLGHRENAVLTRSAGAPEESTLTVTITETTVIEADLGAWSPRALLYLALWFFLSFCTLFLNKHILTLPEGGPGALGAVQMLSTTFIGCLKTLVPCCLYQHKSRLSYPPNFITTMLFVGLMRFATVVLGLVSLKNVAVSFAETVKSSAPIFTVVLSRLILGEHTGLLVNLSLVPVMGGLALCTATEMSFNVLGFSAALSTNIMDCLQNVFSKKLLSGDKYKFSAVELQFYTSAAAVAMLLPAWVFMEREEPQLHPGRHAAAADGRRPLPPAERHGRRPHGEGFSGDFQRRQHREARLVHLAQYYSFRQQSHQPVSHRHHPRDSWRPALQQGQAAPARGHAEPGHSRQPAAGGQHRAAGPQGPLAAPLNSEASAGAGAPGSHALLLSSLMWGLCSMDTPAPHGSQPGCGDQACAASPSPLWGFQSKPAGSRMGTPDGSFQGWRPELAVAITKLCENCLLPLHTGVTGRWGPPGLCMSLAGTRVPLQLGQAPVPLGNDH</sequence>
<dbReference type="AlphaFoldDB" id="A0A6P3RKN5"/>
<keyword evidence="8" id="KW-1185">Reference proteome</keyword>
<dbReference type="InterPro" id="IPR004853">
    <property type="entry name" value="Sugar_P_trans_dom"/>
</dbReference>
<feature type="compositionally biased region" description="Low complexity" evidence="5">
    <location>
        <begin position="386"/>
        <end position="408"/>
    </location>
</feature>
<feature type="region of interest" description="Disordered" evidence="5">
    <location>
        <begin position="338"/>
        <end position="408"/>
    </location>
</feature>
<dbReference type="GO" id="GO:0016020">
    <property type="term" value="C:membrane"/>
    <property type="evidence" value="ECO:0007669"/>
    <property type="project" value="UniProtKB-SubCell"/>
</dbReference>
<evidence type="ECO:0000256" key="6">
    <source>
        <dbReference type="SAM" id="Phobius"/>
    </source>
</evidence>
<reference evidence="9" key="1">
    <citation type="submission" date="2025-08" db="UniProtKB">
        <authorList>
            <consortium name="RefSeq"/>
        </authorList>
    </citation>
    <scope>IDENTIFICATION</scope>
    <source>
        <tissue evidence="9">Kidney</tissue>
    </source>
</reference>
<dbReference type="RefSeq" id="XP_011375608.1">
    <property type="nucleotide sequence ID" value="XM_011377306.2"/>
</dbReference>
<name>A0A6P3RKN5_PTEVA</name>
<evidence type="ECO:0000256" key="3">
    <source>
        <dbReference type="ARBA" id="ARBA00022989"/>
    </source>
</evidence>
<feature type="region of interest" description="Disordered" evidence="5">
    <location>
        <begin position="284"/>
        <end position="318"/>
    </location>
</feature>
<feature type="transmembrane region" description="Helical" evidence="6">
    <location>
        <begin position="111"/>
        <end position="129"/>
    </location>
</feature>
<accession>A0A6P3RKN5</accession>
<protein>
    <submittedName>
        <fullName evidence="9">Solute carrier family 35 member E2-like isoform X1</fullName>
    </submittedName>
</protein>
<evidence type="ECO:0000313" key="9">
    <source>
        <dbReference type="RefSeq" id="XP_011375608.1"/>
    </source>
</evidence>
<dbReference type="InterPro" id="IPR050186">
    <property type="entry name" value="TPT_transporter"/>
</dbReference>
<evidence type="ECO:0000313" key="8">
    <source>
        <dbReference type="Proteomes" id="UP000515202"/>
    </source>
</evidence>